<keyword evidence="3" id="KW-1185">Reference proteome</keyword>
<dbReference type="AlphaFoldDB" id="A0A200PQB0"/>
<evidence type="ECO:0000313" key="3">
    <source>
        <dbReference type="Proteomes" id="UP000195402"/>
    </source>
</evidence>
<sequence length="84" mass="9685">MVKNTYLALPLMLLLLLASTFGRRCDNFDPPGVCRKRFDLFMEPRCDNGACKNLCDGKNFDRLYGWRCVDDSGCECTYSCPRHH</sequence>
<dbReference type="Proteomes" id="UP000195402">
    <property type="component" value="Unassembled WGS sequence"/>
</dbReference>
<feature type="signal peptide" evidence="1">
    <location>
        <begin position="1"/>
        <end position="22"/>
    </location>
</feature>
<dbReference type="EMBL" id="MVGT01004331">
    <property type="protein sequence ID" value="OVA00405.1"/>
    <property type="molecule type" value="Genomic_DNA"/>
</dbReference>
<feature type="chain" id="PRO_5012239261" evidence="1">
    <location>
        <begin position="23"/>
        <end position="84"/>
    </location>
</feature>
<gene>
    <name evidence="2" type="ORF">BVC80_8535g14</name>
</gene>
<organism evidence="2 3">
    <name type="scientific">Macleaya cordata</name>
    <name type="common">Five-seeded plume-poppy</name>
    <name type="synonym">Bocconia cordata</name>
    <dbReference type="NCBI Taxonomy" id="56857"/>
    <lineage>
        <taxon>Eukaryota</taxon>
        <taxon>Viridiplantae</taxon>
        <taxon>Streptophyta</taxon>
        <taxon>Embryophyta</taxon>
        <taxon>Tracheophyta</taxon>
        <taxon>Spermatophyta</taxon>
        <taxon>Magnoliopsida</taxon>
        <taxon>Ranunculales</taxon>
        <taxon>Papaveraceae</taxon>
        <taxon>Papaveroideae</taxon>
        <taxon>Macleaya</taxon>
    </lineage>
</organism>
<dbReference type="OMA" id="LFMEPRC"/>
<comment type="caution">
    <text evidence="2">The sequence shown here is derived from an EMBL/GenBank/DDBJ whole genome shotgun (WGS) entry which is preliminary data.</text>
</comment>
<dbReference type="InParanoid" id="A0A200PQB0"/>
<keyword evidence="1" id="KW-0732">Signal</keyword>
<dbReference type="OrthoDB" id="10353477at2759"/>
<reference evidence="2 3" key="1">
    <citation type="journal article" date="2017" name="Mol. Plant">
        <title>The Genome of Medicinal Plant Macleaya cordata Provides New Insights into Benzylisoquinoline Alkaloids Metabolism.</title>
        <authorList>
            <person name="Liu X."/>
            <person name="Liu Y."/>
            <person name="Huang P."/>
            <person name="Ma Y."/>
            <person name="Qing Z."/>
            <person name="Tang Q."/>
            <person name="Cao H."/>
            <person name="Cheng P."/>
            <person name="Zheng Y."/>
            <person name="Yuan Z."/>
            <person name="Zhou Y."/>
            <person name="Liu J."/>
            <person name="Tang Z."/>
            <person name="Zhuo Y."/>
            <person name="Zhang Y."/>
            <person name="Yu L."/>
            <person name="Huang J."/>
            <person name="Yang P."/>
            <person name="Peng Q."/>
            <person name="Zhang J."/>
            <person name="Jiang W."/>
            <person name="Zhang Z."/>
            <person name="Lin K."/>
            <person name="Ro D.K."/>
            <person name="Chen X."/>
            <person name="Xiong X."/>
            <person name="Shang Y."/>
            <person name="Huang S."/>
            <person name="Zeng J."/>
        </authorList>
    </citation>
    <scope>NUCLEOTIDE SEQUENCE [LARGE SCALE GENOMIC DNA]</scope>
    <source>
        <strain evidence="3">cv. BLH2017</strain>
        <tissue evidence="2">Root</tissue>
    </source>
</reference>
<evidence type="ECO:0000313" key="2">
    <source>
        <dbReference type="EMBL" id="OVA00405.1"/>
    </source>
</evidence>
<protein>
    <submittedName>
        <fullName evidence="2">Uncharacterized protein</fullName>
    </submittedName>
</protein>
<accession>A0A200PQB0</accession>
<proteinExistence type="predicted"/>
<name>A0A200PQB0_MACCD</name>
<evidence type="ECO:0000256" key="1">
    <source>
        <dbReference type="SAM" id="SignalP"/>
    </source>
</evidence>